<accession>A0AAF0YJT4</accession>
<proteinExistence type="predicted"/>
<feature type="region of interest" description="Disordered" evidence="1">
    <location>
        <begin position="1"/>
        <end position="110"/>
    </location>
</feature>
<gene>
    <name evidence="2" type="ORF">LOC62_07G009445</name>
</gene>
<feature type="compositionally biased region" description="Basic and acidic residues" evidence="1">
    <location>
        <begin position="11"/>
        <end position="26"/>
    </location>
</feature>
<evidence type="ECO:0000313" key="2">
    <source>
        <dbReference type="EMBL" id="WOO85956.1"/>
    </source>
</evidence>
<sequence>MATNLHHHRDQHNMPDDGLHLLDFQDLHNGPGPLSYPPKYSTLSPQRSVRGDLRDTPPDAGDDSQASRDVLRSSRGTANIASNPSPLDPTVSGRHAPEPSEHGPPSPLDWEELGAVLGWHRPGTTCCVQDHAGIVHDVSRAIVVARATANTRSREAVRSASEWCEAARVAAAPRLHPTTAHYIQTHAEDLQRAQANHKQQVTRLLQVFCSGLEEIPLVYPFRCPHDTFAGLMGQLSAVEASFGAGLHDAAHTLSAALDQLHHSLINSIGPGEPVMPDVAAFAGNIVFDH</sequence>
<reference evidence="2" key="1">
    <citation type="submission" date="2023-10" db="EMBL/GenBank/DDBJ databases">
        <authorList>
            <person name="Noh H."/>
        </authorList>
    </citation>
    <scope>NUCLEOTIDE SEQUENCE</scope>
    <source>
        <strain evidence="2">DUCC4014</strain>
    </source>
</reference>
<name>A0AAF0YJT4_9TREE</name>
<dbReference type="RefSeq" id="XP_062631982.1">
    <property type="nucleotide sequence ID" value="XM_062775998.1"/>
</dbReference>
<dbReference type="Proteomes" id="UP000827549">
    <property type="component" value="Chromosome 7"/>
</dbReference>
<organism evidence="2 3">
    <name type="scientific">Vanrija pseudolonga</name>
    <dbReference type="NCBI Taxonomy" id="143232"/>
    <lineage>
        <taxon>Eukaryota</taxon>
        <taxon>Fungi</taxon>
        <taxon>Dikarya</taxon>
        <taxon>Basidiomycota</taxon>
        <taxon>Agaricomycotina</taxon>
        <taxon>Tremellomycetes</taxon>
        <taxon>Trichosporonales</taxon>
        <taxon>Trichosporonaceae</taxon>
        <taxon>Vanrija</taxon>
    </lineage>
</organism>
<dbReference type="GeneID" id="87812606"/>
<evidence type="ECO:0000313" key="3">
    <source>
        <dbReference type="Proteomes" id="UP000827549"/>
    </source>
</evidence>
<keyword evidence="3" id="KW-1185">Reference proteome</keyword>
<feature type="compositionally biased region" description="Polar residues" evidence="1">
    <location>
        <begin position="74"/>
        <end position="85"/>
    </location>
</feature>
<protein>
    <submittedName>
        <fullName evidence="2">Uncharacterized protein</fullName>
    </submittedName>
</protein>
<dbReference type="EMBL" id="CP086720">
    <property type="protein sequence ID" value="WOO85956.1"/>
    <property type="molecule type" value="Genomic_DNA"/>
</dbReference>
<dbReference type="AlphaFoldDB" id="A0AAF0YJT4"/>
<feature type="compositionally biased region" description="Basic residues" evidence="1">
    <location>
        <begin position="1"/>
        <end position="10"/>
    </location>
</feature>
<evidence type="ECO:0000256" key="1">
    <source>
        <dbReference type="SAM" id="MobiDB-lite"/>
    </source>
</evidence>